<feature type="transmembrane region" description="Helical" evidence="1">
    <location>
        <begin position="67"/>
        <end position="89"/>
    </location>
</feature>
<reference evidence="2" key="1">
    <citation type="journal article" date="2022" name="Int. J. Mol. Sci.">
        <title>Draft Genome of Tanacetum Coccineum: Genomic Comparison of Closely Related Tanacetum-Family Plants.</title>
        <authorList>
            <person name="Yamashiro T."/>
            <person name="Shiraishi A."/>
            <person name="Nakayama K."/>
            <person name="Satake H."/>
        </authorList>
    </citation>
    <scope>NUCLEOTIDE SEQUENCE</scope>
</reference>
<proteinExistence type="predicted"/>
<keyword evidence="1" id="KW-0812">Transmembrane</keyword>
<feature type="transmembrane region" description="Helical" evidence="1">
    <location>
        <begin position="6"/>
        <end position="23"/>
    </location>
</feature>
<keyword evidence="1" id="KW-0472">Membrane</keyword>
<accession>A0ABQ5BA50</accession>
<reference evidence="2" key="2">
    <citation type="submission" date="2022-01" db="EMBL/GenBank/DDBJ databases">
        <authorList>
            <person name="Yamashiro T."/>
            <person name="Shiraishi A."/>
            <person name="Satake H."/>
            <person name="Nakayama K."/>
        </authorList>
    </citation>
    <scope>NUCLEOTIDE SEQUENCE</scope>
</reference>
<keyword evidence="3" id="KW-1185">Reference proteome</keyword>
<evidence type="ECO:0000313" key="2">
    <source>
        <dbReference type="EMBL" id="GJT10982.1"/>
    </source>
</evidence>
<evidence type="ECO:0000313" key="3">
    <source>
        <dbReference type="Proteomes" id="UP001151760"/>
    </source>
</evidence>
<gene>
    <name evidence="2" type="ORF">Tco_0858024</name>
</gene>
<protein>
    <submittedName>
        <fullName evidence="2">Uncharacterized protein</fullName>
    </submittedName>
</protein>
<organism evidence="2 3">
    <name type="scientific">Tanacetum coccineum</name>
    <dbReference type="NCBI Taxonomy" id="301880"/>
    <lineage>
        <taxon>Eukaryota</taxon>
        <taxon>Viridiplantae</taxon>
        <taxon>Streptophyta</taxon>
        <taxon>Embryophyta</taxon>
        <taxon>Tracheophyta</taxon>
        <taxon>Spermatophyta</taxon>
        <taxon>Magnoliopsida</taxon>
        <taxon>eudicotyledons</taxon>
        <taxon>Gunneridae</taxon>
        <taxon>Pentapetalae</taxon>
        <taxon>asterids</taxon>
        <taxon>campanulids</taxon>
        <taxon>Asterales</taxon>
        <taxon>Asteraceae</taxon>
        <taxon>Asteroideae</taxon>
        <taxon>Anthemideae</taxon>
        <taxon>Anthemidinae</taxon>
        <taxon>Tanacetum</taxon>
    </lineage>
</organism>
<keyword evidence="1" id="KW-1133">Transmembrane helix</keyword>
<dbReference type="Proteomes" id="UP001151760">
    <property type="component" value="Unassembled WGS sequence"/>
</dbReference>
<sequence length="248" mass="28972">MELHVVFYGIECVARPLLLFFSYKNQLLWFRYREYDLAHLKLVFEFSIYKVWKSVGYGVSKCWIRRIILIPYLEYGVLSLFGYGVLIFIPEWSLTLFDVINALTSKSNSSTKPIEIHHRIDEFDLKDETSLSKYDEDEQNVLYFNDLSPFNIIYLDDLKSDNDNDDNEIDIIQSSGGNVNTQGSNKLLEARHDKINKIFIMESFVTKLDVNIMALNYLVNGMLLNPIKNLYLSFGIPLDPKRFYKDGV</sequence>
<dbReference type="EMBL" id="BQNB010013030">
    <property type="protein sequence ID" value="GJT10982.1"/>
    <property type="molecule type" value="Genomic_DNA"/>
</dbReference>
<name>A0ABQ5BA50_9ASTR</name>
<evidence type="ECO:0000256" key="1">
    <source>
        <dbReference type="SAM" id="Phobius"/>
    </source>
</evidence>
<comment type="caution">
    <text evidence="2">The sequence shown here is derived from an EMBL/GenBank/DDBJ whole genome shotgun (WGS) entry which is preliminary data.</text>
</comment>